<dbReference type="EMBL" id="LOTN01000051">
    <property type="protein sequence ID" value="KUZ86002.1"/>
    <property type="molecule type" value="Genomic_DNA"/>
</dbReference>
<sequence>MIVQRLSFRAAQGKLRVISVWRCLAKSGAKVYRWSISVDRITGVESMTVDLVEAGPLCTADIAGMFIEAPLELSVTLFHLTVVSNPATHRHEKEDANETADSFPIARPHPKLTVVTDITHHIARSGQD</sequence>
<comment type="caution">
    <text evidence="1">The sequence shown here is derived from an EMBL/GenBank/DDBJ whole genome shotgun (WGS) entry which is preliminary data.</text>
</comment>
<proteinExistence type="predicted"/>
<accession>A0A102JL66</accession>
<gene>
    <name evidence="1" type="ORF">WI38_24210</name>
</gene>
<dbReference type="Proteomes" id="UP000065521">
    <property type="component" value="Unassembled WGS sequence"/>
</dbReference>
<dbReference type="AlphaFoldDB" id="A0A102JL66"/>
<reference evidence="1 2" key="1">
    <citation type="submission" date="2015-11" db="EMBL/GenBank/DDBJ databases">
        <title>Expanding the genomic diversity of Burkholderia species for the development of highly accurate diagnostics.</title>
        <authorList>
            <person name="Sahl J."/>
            <person name="Keim P."/>
            <person name="Wagner D."/>
        </authorList>
    </citation>
    <scope>NUCLEOTIDE SEQUENCE [LARGE SCALE GENOMIC DNA]</scope>
    <source>
        <strain evidence="1 2">RF32-BP4</strain>
    </source>
</reference>
<organism evidence="1 2">
    <name type="scientific">Burkholderia ubonensis</name>
    <dbReference type="NCBI Taxonomy" id="101571"/>
    <lineage>
        <taxon>Bacteria</taxon>
        <taxon>Pseudomonadati</taxon>
        <taxon>Pseudomonadota</taxon>
        <taxon>Betaproteobacteria</taxon>
        <taxon>Burkholderiales</taxon>
        <taxon>Burkholderiaceae</taxon>
        <taxon>Burkholderia</taxon>
        <taxon>Burkholderia cepacia complex</taxon>
    </lineage>
</organism>
<name>A0A102JL66_9BURK</name>
<protein>
    <submittedName>
        <fullName evidence="1">Uncharacterized protein</fullName>
    </submittedName>
</protein>
<evidence type="ECO:0000313" key="1">
    <source>
        <dbReference type="EMBL" id="KUZ86002.1"/>
    </source>
</evidence>
<evidence type="ECO:0000313" key="2">
    <source>
        <dbReference type="Proteomes" id="UP000065521"/>
    </source>
</evidence>